<accession>A0A1G7YL87</accession>
<sequence>MKRFLLLALPIMLMSFVFCGCGDDDEKTEVISDGELISKAIGTWMCVKSTDTQQGHSYDGLMVGKEVTINAGGTYTSTAQSFGYTGTYSVNGNTVTVKSNNGGTFVITVTFSGKRMIWEGAANNGVTFKYYFDRESDDDSGVVQPVLTFTDDLIAGDFSWKVKDFTIEKGRNSYIQKDKEISFKKDGSCVGFHSMEDAWLIKNGRIETYHKQTSEPMYVYTLLSQKDSTISVRMEGTLDDELKATVVLTKVVYQSMDAITEDYQSNIFALRAPIYASCASFVEGQLQLEATRSTPNTVHQISAQSPVVSNTWQAAYSTINRINYTLEMAERGDLQLNQQVTQFLAEVRAIRAFIYYNLGMLWGNVPVITQAIMSSEQASNIPQRSQSEVFQLAYSDICNALGNLPDSNYQNEGKLYFNKDAGKMLKAEIELTLGSKSAAQNTLNQIDKDSYIYQTRSVLQTMERPVIWAMAQASSGPYIPVYTITHHQLYLYEITGSKDGLVLETNVSLGDGGATSGPEGVAAEWKKYTYADFGYWAALKRLGQAQSVTGCFDYELLMPIPYVDIMSNPNITQNPGY</sequence>
<dbReference type="Pfam" id="PF14322">
    <property type="entry name" value="SusD-like_3"/>
    <property type="match status" value="1"/>
</dbReference>
<keyword evidence="1" id="KW-0732">Signal</keyword>
<evidence type="ECO:0000259" key="3">
    <source>
        <dbReference type="Pfam" id="PF14322"/>
    </source>
</evidence>
<organism evidence="4 5">
    <name type="scientific">Prevotella communis</name>
    <dbReference type="NCBI Taxonomy" id="2913614"/>
    <lineage>
        <taxon>Bacteria</taxon>
        <taxon>Pseudomonadati</taxon>
        <taxon>Bacteroidota</taxon>
        <taxon>Bacteroidia</taxon>
        <taxon>Bacteroidales</taxon>
        <taxon>Prevotellaceae</taxon>
        <taxon>Prevotella</taxon>
    </lineage>
</organism>
<dbReference type="SUPFAM" id="SSF48452">
    <property type="entry name" value="TPR-like"/>
    <property type="match status" value="1"/>
</dbReference>
<reference evidence="5" key="1">
    <citation type="submission" date="2016-10" db="EMBL/GenBank/DDBJ databases">
        <authorList>
            <person name="Varghese N."/>
            <person name="Submissions S."/>
        </authorList>
    </citation>
    <scope>NUCLEOTIDE SEQUENCE [LARGE SCALE GENOMIC DNA]</scope>
    <source>
        <strain evidence="5">BP1-148</strain>
    </source>
</reference>
<gene>
    <name evidence="4" type="ORF">SAMN04487901_1145</name>
</gene>
<dbReference type="InterPro" id="IPR033985">
    <property type="entry name" value="SusD-like_N"/>
</dbReference>
<dbReference type="InterPro" id="IPR011990">
    <property type="entry name" value="TPR-like_helical_dom_sf"/>
</dbReference>
<proteinExistence type="predicted"/>
<evidence type="ECO:0000259" key="2">
    <source>
        <dbReference type="Pfam" id="PF13648"/>
    </source>
</evidence>
<dbReference type="Gene3D" id="1.25.40.390">
    <property type="match status" value="2"/>
</dbReference>
<dbReference type="Proteomes" id="UP000198779">
    <property type="component" value="Unassembled WGS sequence"/>
</dbReference>
<dbReference type="AlphaFoldDB" id="A0A1G7YL87"/>
<evidence type="ECO:0000313" key="4">
    <source>
        <dbReference type="EMBL" id="SDG97106.1"/>
    </source>
</evidence>
<feature type="signal peptide" evidence="1">
    <location>
        <begin position="1"/>
        <end position="19"/>
    </location>
</feature>
<feature type="domain" description="Lipocalin-like" evidence="2">
    <location>
        <begin position="41"/>
        <end position="118"/>
    </location>
</feature>
<dbReference type="Pfam" id="PF13648">
    <property type="entry name" value="Lipocalin_4"/>
    <property type="match status" value="1"/>
</dbReference>
<evidence type="ECO:0000256" key="1">
    <source>
        <dbReference type="SAM" id="SignalP"/>
    </source>
</evidence>
<feature type="chain" id="PRO_5011478138" evidence="1">
    <location>
        <begin position="20"/>
        <end position="577"/>
    </location>
</feature>
<dbReference type="STRING" id="645274.SAMN04487901_1145"/>
<dbReference type="PROSITE" id="PS51257">
    <property type="entry name" value="PROKAR_LIPOPROTEIN"/>
    <property type="match status" value="1"/>
</dbReference>
<evidence type="ECO:0000313" key="5">
    <source>
        <dbReference type="Proteomes" id="UP000198779"/>
    </source>
</evidence>
<dbReference type="EMBL" id="FNCQ01000014">
    <property type="protein sequence ID" value="SDG97106.1"/>
    <property type="molecule type" value="Genomic_DNA"/>
</dbReference>
<feature type="domain" description="SusD-like N-terminal" evidence="3">
    <location>
        <begin position="297"/>
        <end position="421"/>
    </location>
</feature>
<protein>
    <submittedName>
        <fullName evidence="4">Lipocalin-like domain-containing protein</fullName>
    </submittedName>
</protein>
<keyword evidence="5" id="KW-1185">Reference proteome</keyword>
<dbReference type="InterPro" id="IPR024311">
    <property type="entry name" value="Lipocalin-like"/>
</dbReference>
<name>A0A1G7YL87_9BACT</name>